<dbReference type="HOGENOM" id="CLU_234755_0_0_1"/>
<dbReference type="VEuPathDB" id="FungiDB:DEHA2E09086g"/>
<feature type="compositionally biased region" description="Acidic residues" evidence="1">
    <location>
        <begin position="247"/>
        <end position="281"/>
    </location>
</feature>
<dbReference type="Proteomes" id="UP000000599">
    <property type="component" value="Chromosome E"/>
</dbReference>
<feature type="compositionally biased region" description="Basic and acidic residues" evidence="1">
    <location>
        <begin position="1809"/>
        <end position="1818"/>
    </location>
</feature>
<accession>B5RTY0</accession>
<feature type="compositionally biased region" description="Acidic residues" evidence="1">
    <location>
        <begin position="1688"/>
        <end position="1704"/>
    </location>
</feature>
<dbReference type="KEGG" id="dha:DEHA2E09086g"/>
<sequence>MGIDQFPSPFKVKPLIKKQKSETPAQSEIHTPSKSKVIENSRTITSIEHDNRQEDVLSWIDDLDSRIKRTLSRQYIESIELKNQTNMEDMREKYRQVPFDDSFRKLSSILKKGNEVDSDQEASYEVAEGKLPTDNEDDEMDFSEDVETNETPELESEGQSDDDIIEIISSEREEAFDSGNISNNYEENEQDEEVTPGLNINALRTQGVTYHIKNGRPRLSDNYMNINDSEQNEKSEYSSEYSNGNDDGIDIDETNGDEDEDEDEHENGNEVEYEGEYEEEHEERRNQDDSDDEIIILDSDEENNNTQINKEKNFDSGSNPASFSFYEDSENGIQDNLSNGVDHEDNEDEDEDEDENEHQEYVYPNNNLENNSSISSVYSNQVELLNENKVIDEKDNLMSLAEAVLKESNDMSDENSFMTARGSDSLYQDDKSGIAQYSTNINSGYTADYDSTDVNYQAANLSGIEEENKEVTDPVAHTHEPFLKEDSVSSDSIQLVDDFENISEGSLADEEQDYEDSSNNDRGFTLNKHKIYEHSGAYEIKEEESNEDNYSIEVEHINEVPIFKTVAEEDPETVLFKLKEAEQKFHIRLNSIKCLEDELILKNGHLPESYIPNQFVEEDQNDISSNKTYGKEVVADFGSIPKPIPKPLLQDLSILDETTILETMNDGDNKEGSISSPVLKQLDDGKTVIDETSIMDDNDNDSQKGFKPEYVSGPILGQIGLDQSDNTPVNDIEESKHEVFQGPNLNPIYYDTPEVKDSTYNVSHDVRQHDTDGDEIDHIRGPLLDQIDDNKSQTNDIIMSRMDEEKECIDVPALEEHDSDQSRIYNTTMNEMEVDMNENISNDVLEHTESSQSNSNDKILEQAEQDEKYINVLSLEQVEADQSRIDDTTMNDSVEENQESISTPALEQIEIDQSRIDDTTMNESVEENQESIPTPALEQIESDQSRIDDTTMNETVEENQESIPIPALEQVEADQSRIDDTTMNETLEENQESISTPALEQIEVDKSTINDTTVNETVEENQESIPTPALEQIEADQSTINDTTVNETVEENQESISTPALEQIEVDQSRIDDTTVNETVEENQESISTPALEQIEVDQSRIDDTTVNETVEENQESISTPALEQIEVDQSRIDDTTMNDSVEENQESISTPALEKIEVDKSTINDTTVNETVEENQESIPTPALEQIESDQSRIDDITMNETVEENQESIPIPALEQVEADQSRIDDTTMNETLEENDRINVPKLKQIGVEQSGVADTTIIEMNIEQDDNVPNDLLSPDMEQVESHESIIDTPDEMADDNQGLLNSPKSEVIEQSNFGLATDEIQEMKDKLLPEVTESLREKSISEMLYPSITQELDDIHNGHDESKIDIETTIADNEVVNKDIDAKYESYTEKEKNALDQIPINIDKNDIDLNKDVEFDTSDEYENKRSLSSEQIVEEPQEADENIIFEYEQTTYVNVMGDGILHPSYIMEPIEEQQETQLPDYIEQLEIITGTSAIDDMEVLEPSTIIEPSDTETDRAELINSAFEQQFEIIEPTGVLEPPSRSQTPKLSGTHRESINAEEIFEKGSSKGSRKRNRESESFVRSKLRKLIYKPFQWLSKNRKSSPISPTHIEAPKLRPLDDNTANSSSNKNARKPIQKDADIKPDDSVDKNKKKYYELMRHLKRSVDLKSSEVEKNNLNNLVDYEKEEDNSDDHMIDDEDKSDYSAVNENEPSINAPTNVKEKTFEDENLEQSINESHAKNSSFATNSDYNPPFTELEINDSAKNSKSTKQRSTSTKSKRPRKVLGLDMSEAHIEPVRSLRSGHKYGPEENDHQTSDLLASPNKTLRSNKELPKLRINKRRHLSNTKALDNSSPIEIDSKQSSPSSRKSSGSKWVESSLDHPALRTRSKSPLKRSIYQISSDLEEDSNLPRRSSRLRHPNEKLNDDAALENENTEAEEEVKRGRPTKRH</sequence>
<feature type="compositionally biased region" description="Basic and acidic residues" evidence="1">
    <location>
        <begin position="1555"/>
        <end position="1570"/>
    </location>
</feature>
<feature type="compositionally biased region" description="Acidic residues" evidence="1">
    <location>
        <begin position="289"/>
        <end position="303"/>
    </location>
</feature>
<feature type="region of interest" description="Disordered" evidence="1">
    <location>
        <begin position="1538"/>
        <end position="1582"/>
    </location>
</feature>
<name>B5RTY0_DEBHA</name>
<gene>
    <name evidence="2" type="ordered locus">DEHA2E09086g</name>
</gene>
<feature type="compositionally biased region" description="Polar residues" evidence="1">
    <location>
        <begin position="1708"/>
        <end position="1721"/>
    </location>
</feature>
<feature type="region of interest" description="Disordered" evidence="1">
    <location>
        <begin position="1"/>
        <end position="36"/>
    </location>
</feature>
<feature type="region of interest" description="Disordered" evidence="1">
    <location>
        <begin position="1604"/>
        <end position="1651"/>
    </location>
</feature>
<dbReference type="OMA" id="EDVIDWI"/>
<feature type="compositionally biased region" description="Low complexity" evidence="1">
    <location>
        <begin position="1863"/>
        <end position="1880"/>
    </location>
</feature>
<feature type="compositionally biased region" description="Low complexity" evidence="1">
    <location>
        <begin position="1769"/>
        <end position="1779"/>
    </location>
</feature>
<feature type="region of interest" description="Disordered" evidence="1">
    <location>
        <begin position="210"/>
        <end position="358"/>
    </location>
</feature>
<dbReference type="EMBL" id="CR382137">
    <property type="protein sequence ID" value="CAR65792.1"/>
    <property type="molecule type" value="Genomic_DNA"/>
</dbReference>
<protein>
    <submittedName>
        <fullName evidence="2">DEHA2E09086p</fullName>
    </submittedName>
</protein>
<evidence type="ECO:0000313" key="3">
    <source>
        <dbReference type="Proteomes" id="UP000000599"/>
    </source>
</evidence>
<feature type="compositionally biased region" description="Acidic residues" evidence="1">
    <location>
        <begin position="1930"/>
        <end position="1941"/>
    </location>
</feature>
<feature type="compositionally biased region" description="Polar residues" evidence="1">
    <location>
        <begin position="22"/>
        <end position="36"/>
    </location>
</feature>
<keyword evidence="3" id="KW-1185">Reference proteome</keyword>
<evidence type="ECO:0000313" key="2">
    <source>
        <dbReference type="EMBL" id="CAR65792.1"/>
    </source>
</evidence>
<evidence type="ECO:0000256" key="1">
    <source>
        <dbReference type="SAM" id="MobiDB-lite"/>
    </source>
</evidence>
<feature type="compositionally biased region" description="Polar residues" evidence="1">
    <location>
        <begin position="1734"/>
        <end position="1753"/>
    </location>
</feature>
<dbReference type="OrthoDB" id="4026626at2759"/>
<dbReference type="InParanoid" id="B5RTY0"/>
<feature type="compositionally biased region" description="Acidic residues" evidence="1">
    <location>
        <begin position="134"/>
        <end position="165"/>
    </location>
</feature>
<feature type="region of interest" description="Disordered" evidence="1">
    <location>
        <begin position="1682"/>
        <end position="1952"/>
    </location>
</feature>
<dbReference type="RefSeq" id="XP_002770449.1">
    <property type="nucleotide sequence ID" value="XM_002770403.1"/>
</dbReference>
<feature type="compositionally biased region" description="Polar residues" evidence="1">
    <location>
        <begin position="1848"/>
        <end position="1857"/>
    </location>
</feature>
<organism evidence="2 3">
    <name type="scientific">Debaryomyces hansenii (strain ATCC 36239 / CBS 767 / BCRC 21394 / JCM 1990 / NBRC 0083 / IGC 2968)</name>
    <name type="common">Yeast</name>
    <name type="synonym">Torulaspora hansenii</name>
    <dbReference type="NCBI Taxonomy" id="284592"/>
    <lineage>
        <taxon>Eukaryota</taxon>
        <taxon>Fungi</taxon>
        <taxon>Dikarya</taxon>
        <taxon>Ascomycota</taxon>
        <taxon>Saccharomycotina</taxon>
        <taxon>Pichiomycetes</taxon>
        <taxon>Debaryomycetaceae</taxon>
        <taxon>Debaryomyces</taxon>
    </lineage>
</organism>
<feature type="compositionally biased region" description="Polar residues" evidence="1">
    <location>
        <begin position="1819"/>
        <end position="1829"/>
    </location>
</feature>
<feature type="region of interest" description="Disordered" evidence="1">
    <location>
        <begin position="114"/>
        <end position="198"/>
    </location>
</feature>
<proteinExistence type="predicted"/>
<feature type="compositionally biased region" description="Basic and acidic residues" evidence="1">
    <location>
        <begin position="1639"/>
        <end position="1651"/>
    </location>
</feature>
<reference evidence="2 3" key="1">
    <citation type="journal article" date="2004" name="Nature">
        <title>Genome evolution in yeasts.</title>
        <authorList>
            <consortium name="Genolevures"/>
            <person name="Dujon B."/>
            <person name="Sherman D."/>
            <person name="Fischer G."/>
            <person name="Durrens P."/>
            <person name="Casaregola S."/>
            <person name="Lafontaine I."/>
            <person name="de Montigny J."/>
            <person name="Marck C."/>
            <person name="Neuveglise C."/>
            <person name="Talla E."/>
            <person name="Goffard N."/>
            <person name="Frangeul L."/>
            <person name="Aigle M."/>
            <person name="Anthouard V."/>
            <person name="Babour A."/>
            <person name="Barbe V."/>
            <person name="Barnay S."/>
            <person name="Blanchin S."/>
            <person name="Beckerich J.M."/>
            <person name="Beyne E."/>
            <person name="Bleykasten C."/>
            <person name="Boisrame A."/>
            <person name="Boyer J."/>
            <person name="Cattolico L."/>
            <person name="Confanioleri F."/>
            <person name="de Daruvar A."/>
            <person name="Despons L."/>
            <person name="Fabre E."/>
            <person name="Fairhead C."/>
            <person name="Ferry-Dumazet H."/>
            <person name="Groppi A."/>
            <person name="Hantraye F."/>
            <person name="Hennequin C."/>
            <person name="Jauniaux N."/>
            <person name="Joyet P."/>
            <person name="Kachouri R."/>
            <person name="Kerrest A."/>
            <person name="Koszul R."/>
            <person name="Lemaire M."/>
            <person name="Lesur I."/>
            <person name="Ma L."/>
            <person name="Muller H."/>
            <person name="Nicaud J.M."/>
            <person name="Nikolski M."/>
            <person name="Oztas S."/>
            <person name="Ozier-Kalogeropoulos O."/>
            <person name="Pellenz S."/>
            <person name="Potier S."/>
            <person name="Richard G.F."/>
            <person name="Straub M.L."/>
            <person name="Suleau A."/>
            <person name="Swennene D."/>
            <person name="Tekaia F."/>
            <person name="Wesolowski-Louvel M."/>
            <person name="Westhof E."/>
            <person name="Wirth B."/>
            <person name="Zeniou-Meyer M."/>
            <person name="Zivanovic I."/>
            <person name="Bolotin-Fukuhara M."/>
            <person name="Thierry A."/>
            <person name="Bouchier C."/>
            <person name="Caudron B."/>
            <person name="Scarpelli C."/>
            <person name="Gaillardin C."/>
            <person name="Weissenbach J."/>
            <person name="Wincker P."/>
            <person name="Souciet J.L."/>
        </authorList>
    </citation>
    <scope>NUCLEOTIDE SEQUENCE [LARGE SCALE GENOMIC DNA]</scope>
    <source>
        <strain evidence="3">ATCC 36239 / CBS 767 / BCRC 21394 / JCM 1990 / NBRC 0083 / IGC 2968</strain>
    </source>
</reference>
<dbReference type="eggNOG" id="KOG1702">
    <property type="taxonomic scope" value="Eukaryota"/>
</dbReference>
<feature type="compositionally biased region" description="Acidic residues" evidence="1">
    <location>
        <begin position="344"/>
        <end position="357"/>
    </location>
</feature>
<dbReference type="GeneID" id="8998710"/>
<dbReference type="STRING" id="284592.B5RTY0"/>